<feature type="compositionally biased region" description="Basic and acidic residues" evidence="1">
    <location>
        <begin position="167"/>
        <end position="178"/>
    </location>
</feature>
<dbReference type="Proteomes" id="UP000001593">
    <property type="component" value="Unassembled WGS sequence"/>
</dbReference>
<keyword evidence="3" id="KW-1185">Reference proteome</keyword>
<dbReference type="AlphaFoldDB" id="A7RUV4"/>
<feature type="compositionally biased region" description="Basic and acidic residues" evidence="1">
    <location>
        <begin position="132"/>
        <end position="142"/>
    </location>
</feature>
<evidence type="ECO:0000313" key="3">
    <source>
        <dbReference type="Proteomes" id="UP000001593"/>
    </source>
</evidence>
<feature type="region of interest" description="Disordered" evidence="1">
    <location>
        <begin position="114"/>
        <end position="178"/>
    </location>
</feature>
<accession>A7RUV4</accession>
<dbReference type="PANTHER" id="PTHR31097">
    <property type="entry name" value="SI:DKEY-276J7.1"/>
    <property type="match status" value="1"/>
</dbReference>
<proteinExistence type="predicted"/>
<dbReference type="KEGG" id="nve:5516830"/>
<feature type="region of interest" description="Disordered" evidence="1">
    <location>
        <begin position="1"/>
        <end position="38"/>
    </location>
</feature>
<dbReference type="OrthoDB" id="10012494at2759"/>
<dbReference type="Pfam" id="PF17662">
    <property type="entry name" value="DUF5524"/>
    <property type="match status" value="1"/>
</dbReference>
<protein>
    <submittedName>
        <fullName evidence="2">Uncharacterized protein</fullName>
    </submittedName>
</protein>
<dbReference type="PhylomeDB" id="A7RUV4"/>
<dbReference type="EMBL" id="DS469541">
    <property type="protein sequence ID" value="EDO44759.1"/>
    <property type="molecule type" value="Genomic_DNA"/>
</dbReference>
<dbReference type="HOGENOM" id="CLU_108760_0_0_1"/>
<gene>
    <name evidence="2" type="ORF">NEMVEDRAFT_v1g232296</name>
</gene>
<organism evidence="2 3">
    <name type="scientific">Nematostella vectensis</name>
    <name type="common">Starlet sea anemone</name>
    <dbReference type="NCBI Taxonomy" id="45351"/>
    <lineage>
        <taxon>Eukaryota</taxon>
        <taxon>Metazoa</taxon>
        <taxon>Cnidaria</taxon>
        <taxon>Anthozoa</taxon>
        <taxon>Hexacorallia</taxon>
        <taxon>Actiniaria</taxon>
        <taxon>Edwardsiidae</taxon>
        <taxon>Nematostella</taxon>
    </lineage>
</organism>
<dbReference type="eggNOG" id="ENOG502S8K6">
    <property type="taxonomic scope" value="Eukaryota"/>
</dbReference>
<dbReference type="STRING" id="45351.A7RUV4"/>
<sequence length="178" mass="20470">MANQRATSDWYYDAPSYNQSPVSAPPASQIPGLSHADNLPLDLDEQNFSKKKGLVDTDSEYIRLAKAGGQKGLLSMDKQADEYENKPKHYNRVNWFDHVHADNEEIPVDRVFQSSKRHHQQSGPHQVLPDWFAHDHSNEETPTRPQKQSSSHNPISQDNLSAWQRQNTDDTRFSRKKH</sequence>
<dbReference type="InterPro" id="IPR040247">
    <property type="entry name" value="DUF5524"/>
</dbReference>
<dbReference type="PANTHER" id="PTHR31097:SF2">
    <property type="entry name" value="CHROMOSOME 7 OPEN READING FRAME 57"/>
    <property type="match status" value="1"/>
</dbReference>
<feature type="compositionally biased region" description="Polar residues" evidence="1">
    <location>
        <begin position="143"/>
        <end position="166"/>
    </location>
</feature>
<evidence type="ECO:0000256" key="1">
    <source>
        <dbReference type="SAM" id="MobiDB-lite"/>
    </source>
</evidence>
<dbReference type="InParanoid" id="A7RUV4"/>
<evidence type="ECO:0000313" key="2">
    <source>
        <dbReference type="EMBL" id="EDO44759.1"/>
    </source>
</evidence>
<reference evidence="2 3" key="1">
    <citation type="journal article" date="2007" name="Science">
        <title>Sea anemone genome reveals ancestral eumetazoan gene repertoire and genomic organization.</title>
        <authorList>
            <person name="Putnam N.H."/>
            <person name="Srivastava M."/>
            <person name="Hellsten U."/>
            <person name="Dirks B."/>
            <person name="Chapman J."/>
            <person name="Salamov A."/>
            <person name="Terry A."/>
            <person name="Shapiro H."/>
            <person name="Lindquist E."/>
            <person name="Kapitonov V.V."/>
            <person name="Jurka J."/>
            <person name="Genikhovich G."/>
            <person name="Grigoriev I.V."/>
            <person name="Lucas S.M."/>
            <person name="Steele R.E."/>
            <person name="Finnerty J.R."/>
            <person name="Technau U."/>
            <person name="Martindale M.Q."/>
            <person name="Rokhsar D.S."/>
        </authorList>
    </citation>
    <scope>NUCLEOTIDE SEQUENCE [LARGE SCALE GENOMIC DNA]</scope>
    <source>
        <strain evidence="3">CH2 X CH6</strain>
    </source>
</reference>
<name>A7RUV4_NEMVE</name>